<evidence type="ECO:0000256" key="3">
    <source>
        <dbReference type="SAM" id="Coils"/>
    </source>
</evidence>
<dbReference type="Gene3D" id="2.40.50.100">
    <property type="match status" value="1"/>
</dbReference>
<dbReference type="PANTHER" id="PTHR30097">
    <property type="entry name" value="CATION EFFLUX SYSTEM PROTEIN CUSB"/>
    <property type="match status" value="1"/>
</dbReference>
<protein>
    <submittedName>
        <fullName evidence="5">Cobalt-zinc-cadmium efflux system membrane fusion protein</fullName>
    </submittedName>
</protein>
<dbReference type="Proteomes" id="UP001264980">
    <property type="component" value="Unassembled WGS sequence"/>
</dbReference>
<feature type="domain" description="CzcB-like barrel-sandwich hybrid" evidence="4">
    <location>
        <begin position="80"/>
        <end position="225"/>
    </location>
</feature>
<keyword evidence="2" id="KW-0813">Transport</keyword>
<dbReference type="PANTHER" id="PTHR30097:SF4">
    <property type="entry name" value="SLR6042 PROTEIN"/>
    <property type="match status" value="1"/>
</dbReference>
<dbReference type="PROSITE" id="PS51257">
    <property type="entry name" value="PROKAR_LIPOPROTEIN"/>
    <property type="match status" value="1"/>
</dbReference>
<dbReference type="Pfam" id="PF25973">
    <property type="entry name" value="BSH_CzcB"/>
    <property type="match status" value="1"/>
</dbReference>
<feature type="coiled-coil region" evidence="3">
    <location>
        <begin position="122"/>
        <end position="173"/>
    </location>
</feature>
<gene>
    <name evidence="5" type="ORF">J2W84_005678</name>
</gene>
<accession>A0ABU1R6S0</accession>
<dbReference type="InterPro" id="IPR058647">
    <property type="entry name" value="BSH_CzcB-like"/>
</dbReference>
<dbReference type="InterPro" id="IPR006143">
    <property type="entry name" value="RND_pump_MFP"/>
</dbReference>
<keyword evidence="6" id="KW-1185">Reference proteome</keyword>
<dbReference type="InterPro" id="IPR051909">
    <property type="entry name" value="MFP_Cation_Efflux"/>
</dbReference>
<reference evidence="5 6" key="1">
    <citation type="submission" date="2023-07" db="EMBL/GenBank/DDBJ databases">
        <title>Sorghum-associated microbial communities from plants grown in Nebraska, USA.</title>
        <authorList>
            <person name="Schachtman D."/>
        </authorList>
    </citation>
    <scope>NUCLEOTIDE SEQUENCE [LARGE SCALE GENOMIC DNA]</scope>
    <source>
        <strain evidence="5 6">BE57</strain>
    </source>
</reference>
<dbReference type="RefSeq" id="WP_309990736.1">
    <property type="nucleotide sequence ID" value="NZ_JAVDTI010000007.1"/>
</dbReference>
<dbReference type="Gene3D" id="2.40.420.20">
    <property type="match status" value="1"/>
</dbReference>
<evidence type="ECO:0000256" key="2">
    <source>
        <dbReference type="ARBA" id="ARBA00022448"/>
    </source>
</evidence>
<sequence length="386" mass="42086">MKNIALGLVLFLAIASCKPETEKEAAEAGAEHAAEESNHVVLTAAQYETAGVETGGFSVRKLSGTVAANGVIDIPPQNLVSISAPLGGFVRKSELLQGMKVQKGEVLAVIENPDFIPIQQDYLETRSKLEFAEQEYQRQNDLSKENVNAQKALQQSASELKVLRARLAGLKERVRTAGVDLAGLEKGNITSVASIRSPIAGSVTVVNVNLGKYVNPTDVMFEIVDTDHLHVELSVFEQDIPKVKLGQLVRFRVSNNPGQEDLAKVYLINQKINDDRTVRVHCHLEKEDNALLPQNFVKAIIETGANPVNALPDEAVVDFEGKSYVFVKDPKGERSFDMVEVTRGISENGFTEVKMPAGAGEIPQFVLKGAYTLLSKLKNSEEEEGH</sequence>
<comment type="caution">
    <text evidence="5">The sequence shown here is derived from an EMBL/GenBank/DDBJ whole genome shotgun (WGS) entry which is preliminary data.</text>
</comment>
<evidence type="ECO:0000313" key="6">
    <source>
        <dbReference type="Proteomes" id="UP001264980"/>
    </source>
</evidence>
<comment type="similarity">
    <text evidence="1">Belongs to the membrane fusion protein (MFP) (TC 8.A.1) family.</text>
</comment>
<name>A0ABU1R6S0_9BACT</name>
<dbReference type="Gene3D" id="2.40.30.170">
    <property type="match status" value="1"/>
</dbReference>
<dbReference type="EMBL" id="JAVDTI010000007">
    <property type="protein sequence ID" value="MDR6808614.1"/>
    <property type="molecule type" value="Genomic_DNA"/>
</dbReference>
<proteinExistence type="inferred from homology"/>
<dbReference type="SUPFAM" id="SSF111369">
    <property type="entry name" value="HlyD-like secretion proteins"/>
    <property type="match status" value="1"/>
</dbReference>
<organism evidence="5 6">
    <name type="scientific">Dyadobacter fermentans</name>
    <dbReference type="NCBI Taxonomy" id="94254"/>
    <lineage>
        <taxon>Bacteria</taxon>
        <taxon>Pseudomonadati</taxon>
        <taxon>Bacteroidota</taxon>
        <taxon>Cytophagia</taxon>
        <taxon>Cytophagales</taxon>
        <taxon>Spirosomataceae</taxon>
        <taxon>Dyadobacter</taxon>
    </lineage>
</organism>
<keyword evidence="3" id="KW-0175">Coiled coil</keyword>
<evidence type="ECO:0000256" key="1">
    <source>
        <dbReference type="ARBA" id="ARBA00009477"/>
    </source>
</evidence>
<dbReference type="NCBIfam" id="TIGR01730">
    <property type="entry name" value="RND_mfp"/>
    <property type="match status" value="1"/>
</dbReference>
<dbReference type="Gene3D" id="1.10.287.470">
    <property type="entry name" value="Helix hairpin bin"/>
    <property type="match status" value="1"/>
</dbReference>
<evidence type="ECO:0000313" key="5">
    <source>
        <dbReference type="EMBL" id="MDR6808614.1"/>
    </source>
</evidence>
<evidence type="ECO:0000259" key="4">
    <source>
        <dbReference type="Pfam" id="PF25973"/>
    </source>
</evidence>